<dbReference type="PROSITE" id="PS50010">
    <property type="entry name" value="DH_2"/>
    <property type="match status" value="1"/>
</dbReference>
<dbReference type="InterPro" id="IPR053026">
    <property type="entry name" value="CDC42_GEF"/>
</dbReference>
<dbReference type="Pfam" id="PF00621">
    <property type="entry name" value="RhoGEF"/>
    <property type="match status" value="1"/>
</dbReference>
<evidence type="ECO:0000259" key="2">
    <source>
        <dbReference type="PROSITE" id="PS50021"/>
    </source>
</evidence>
<dbReference type="GO" id="GO:0000935">
    <property type="term" value="C:division septum"/>
    <property type="evidence" value="ECO:0007669"/>
    <property type="project" value="TreeGrafter"/>
</dbReference>
<dbReference type="InterPro" id="IPR010481">
    <property type="entry name" value="Cdc24/Scd1_N"/>
</dbReference>
<protein>
    <submittedName>
        <fullName evidence="3">CDC24 calponin-domain-containing protein</fullName>
    </submittedName>
</protein>
<organism evidence="3 4">
    <name type="scientific">Olpidium bornovanus</name>
    <dbReference type="NCBI Taxonomy" id="278681"/>
    <lineage>
        <taxon>Eukaryota</taxon>
        <taxon>Fungi</taxon>
        <taxon>Fungi incertae sedis</taxon>
        <taxon>Olpidiomycota</taxon>
        <taxon>Olpidiomycotina</taxon>
        <taxon>Olpidiomycetes</taxon>
        <taxon>Olpidiales</taxon>
        <taxon>Olpidiaceae</taxon>
        <taxon>Olpidium</taxon>
    </lineage>
</organism>
<dbReference type="GO" id="GO:0031106">
    <property type="term" value="P:septin ring organization"/>
    <property type="evidence" value="ECO:0007669"/>
    <property type="project" value="TreeGrafter"/>
</dbReference>
<dbReference type="Gene3D" id="1.10.418.10">
    <property type="entry name" value="Calponin-like domain"/>
    <property type="match status" value="1"/>
</dbReference>
<dbReference type="SUPFAM" id="SSF47576">
    <property type="entry name" value="Calponin-homology domain, CH-domain"/>
    <property type="match status" value="1"/>
</dbReference>
<dbReference type="GO" id="GO:0030010">
    <property type="term" value="P:establishment of cell polarity"/>
    <property type="evidence" value="ECO:0007669"/>
    <property type="project" value="TreeGrafter"/>
</dbReference>
<evidence type="ECO:0000313" key="3">
    <source>
        <dbReference type="EMBL" id="KAG5460002.1"/>
    </source>
</evidence>
<comment type="caution">
    <text evidence="3">The sequence shown here is derived from an EMBL/GenBank/DDBJ whole genome shotgun (WGS) entry which is preliminary data.</text>
</comment>
<feature type="domain" description="DH" evidence="1">
    <location>
        <begin position="192"/>
        <end position="257"/>
    </location>
</feature>
<dbReference type="GO" id="GO:0043332">
    <property type="term" value="C:mating projection tip"/>
    <property type="evidence" value="ECO:0007669"/>
    <property type="project" value="TreeGrafter"/>
</dbReference>
<evidence type="ECO:0000259" key="1">
    <source>
        <dbReference type="PROSITE" id="PS50010"/>
    </source>
</evidence>
<gene>
    <name evidence="3" type="ORF">BJ554DRAFT_8012</name>
</gene>
<dbReference type="GO" id="GO:0005737">
    <property type="term" value="C:cytoplasm"/>
    <property type="evidence" value="ECO:0007669"/>
    <property type="project" value="TreeGrafter"/>
</dbReference>
<dbReference type="Proteomes" id="UP000673691">
    <property type="component" value="Unassembled WGS sequence"/>
</dbReference>
<feature type="domain" description="Calponin-homology (CH)" evidence="2">
    <location>
        <begin position="48"/>
        <end position="164"/>
    </location>
</feature>
<dbReference type="Gene3D" id="1.20.900.10">
    <property type="entry name" value="Dbl homology (DH) domain"/>
    <property type="match status" value="1"/>
</dbReference>
<dbReference type="PANTHER" id="PTHR47339">
    <property type="entry name" value="CELL DIVISION CONTROL PROTEIN 24"/>
    <property type="match status" value="1"/>
</dbReference>
<dbReference type="InterPro" id="IPR035899">
    <property type="entry name" value="DBL_dom_sf"/>
</dbReference>
<dbReference type="InterPro" id="IPR001715">
    <property type="entry name" value="CH_dom"/>
</dbReference>
<dbReference type="GO" id="GO:0005085">
    <property type="term" value="F:guanyl-nucleotide exchange factor activity"/>
    <property type="evidence" value="ECO:0007669"/>
    <property type="project" value="InterPro"/>
</dbReference>
<dbReference type="CDD" id="cd00014">
    <property type="entry name" value="CH_SF"/>
    <property type="match status" value="1"/>
</dbReference>
<dbReference type="InterPro" id="IPR036872">
    <property type="entry name" value="CH_dom_sf"/>
</dbReference>
<accession>A0A8H7ZVG1</accession>
<reference evidence="3 4" key="1">
    <citation type="journal article" name="Sci. Rep.">
        <title>Genome-scale phylogenetic analyses confirm Olpidium as the closest living zoosporic fungus to the non-flagellated, terrestrial fungi.</title>
        <authorList>
            <person name="Chang Y."/>
            <person name="Rochon D."/>
            <person name="Sekimoto S."/>
            <person name="Wang Y."/>
            <person name="Chovatia M."/>
            <person name="Sandor L."/>
            <person name="Salamov A."/>
            <person name="Grigoriev I.V."/>
            <person name="Stajich J.E."/>
            <person name="Spatafora J.W."/>
        </authorList>
    </citation>
    <scope>NUCLEOTIDE SEQUENCE [LARGE SCALE GENOMIC DNA]</scope>
    <source>
        <strain evidence="3">S191</strain>
    </source>
</reference>
<name>A0A8H7ZVG1_9FUNG</name>
<dbReference type="Pfam" id="PF06395">
    <property type="entry name" value="CDC24"/>
    <property type="match status" value="1"/>
</dbReference>
<proteinExistence type="predicted"/>
<dbReference type="SUPFAM" id="SSF48065">
    <property type="entry name" value="DBL homology domain (DH-domain)"/>
    <property type="match status" value="1"/>
</dbReference>
<dbReference type="GO" id="GO:0005634">
    <property type="term" value="C:nucleus"/>
    <property type="evidence" value="ECO:0007669"/>
    <property type="project" value="TreeGrafter"/>
</dbReference>
<dbReference type="PROSITE" id="PS50021">
    <property type="entry name" value="CH"/>
    <property type="match status" value="1"/>
</dbReference>
<feature type="non-terminal residue" evidence="3">
    <location>
        <position position="257"/>
    </location>
</feature>
<dbReference type="OrthoDB" id="1594986at2759"/>
<evidence type="ECO:0000313" key="4">
    <source>
        <dbReference type="Proteomes" id="UP000673691"/>
    </source>
</evidence>
<keyword evidence="4" id="KW-1185">Reference proteome</keyword>
<dbReference type="InterPro" id="IPR000219">
    <property type="entry name" value="DH_dom"/>
</dbReference>
<dbReference type="EMBL" id="JAEFCI010005940">
    <property type="protein sequence ID" value="KAG5460002.1"/>
    <property type="molecule type" value="Genomic_DNA"/>
</dbReference>
<sequence length="257" mass="29021">MGDVLISFIQHLGALALRCRRSAVPPTSLYQQCLTLTDRLMCVPGFDRYMEPGLNGHVVTTPGGSFSPSMDPVCALWTAFRTGAALCVLFNAARPSEPLDVSDLQDFTNVNACKKGVYRFLVGCKKDFNFPEDRLFSITELYQDDTNGFVKVIRIVSDILSRIQEQGTLVKSRRPSVRLSDIDRLSVGPMGNREKVVTELLETERKYVSDLEELQNYMRQLQQADVVSQETIRWLFVNLNSLVDFQRRFLIGIEANA</sequence>
<dbReference type="PANTHER" id="PTHR47339:SF1">
    <property type="entry name" value="CELL DIVISION CONTROL PROTEIN 24"/>
    <property type="match status" value="1"/>
</dbReference>
<dbReference type="AlphaFoldDB" id="A0A8H7ZVG1"/>